<keyword evidence="2 7" id="KW-0547">Nucleotide-binding</keyword>
<dbReference type="InterPro" id="IPR005144">
    <property type="entry name" value="ATP-cone_dom"/>
</dbReference>
<dbReference type="GO" id="GO:0008270">
    <property type="term" value="F:zinc ion binding"/>
    <property type="evidence" value="ECO:0007669"/>
    <property type="project" value="UniProtKB-UniRule"/>
</dbReference>
<evidence type="ECO:0000313" key="10">
    <source>
        <dbReference type="Proteomes" id="UP000249432"/>
    </source>
</evidence>
<evidence type="ECO:0000256" key="5">
    <source>
        <dbReference type="ARBA" id="ARBA00023125"/>
    </source>
</evidence>
<organism evidence="9 10">
    <name type="scientific">Corynebacterium kroppenstedtii</name>
    <dbReference type="NCBI Taxonomy" id="161879"/>
    <lineage>
        <taxon>Bacteria</taxon>
        <taxon>Bacillati</taxon>
        <taxon>Actinomycetota</taxon>
        <taxon>Actinomycetes</taxon>
        <taxon>Mycobacteriales</taxon>
        <taxon>Corynebacteriaceae</taxon>
        <taxon>Corynebacterium</taxon>
    </lineage>
</organism>
<accession>A0A2W5UN94</accession>
<dbReference type="InterPro" id="IPR055173">
    <property type="entry name" value="NrdR-like_N"/>
</dbReference>
<keyword evidence="7" id="KW-0863">Zinc-finger</keyword>
<dbReference type="PROSITE" id="PS51161">
    <property type="entry name" value="ATP_CONE"/>
    <property type="match status" value="1"/>
</dbReference>
<comment type="similarity">
    <text evidence="7">Belongs to the NrdR family.</text>
</comment>
<dbReference type="PANTHER" id="PTHR30455">
    <property type="entry name" value="TRANSCRIPTIONAL REPRESSOR NRDR"/>
    <property type="match status" value="1"/>
</dbReference>
<comment type="caution">
    <text evidence="9">The sequence shown here is derived from an EMBL/GenBank/DDBJ whole genome shotgun (WGS) entry which is preliminary data.</text>
</comment>
<proteinExistence type="inferred from homology"/>
<evidence type="ECO:0000256" key="7">
    <source>
        <dbReference type="HAMAP-Rule" id="MF_00440"/>
    </source>
</evidence>
<comment type="cofactor">
    <cofactor evidence="7">
        <name>Zn(2+)</name>
        <dbReference type="ChEBI" id="CHEBI:29105"/>
    </cofactor>
    <text evidence="7">Binds 1 zinc ion.</text>
</comment>
<evidence type="ECO:0000259" key="8">
    <source>
        <dbReference type="PROSITE" id="PS51161"/>
    </source>
</evidence>
<dbReference type="EMBL" id="QFRA01000013">
    <property type="protein sequence ID" value="PZR04754.1"/>
    <property type="molecule type" value="Genomic_DNA"/>
</dbReference>
<keyword evidence="6 7" id="KW-0804">Transcription</keyword>
<evidence type="ECO:0000256" key="2">
    <source>
        <dbReference type="ARBA" id="ARBA00022741"/>
    </source>
</evidence>
<comment type="function">
    <text evidence="7">Negatively regulates transcription of bacterial ribonucleotide reductase nrd genes and operons by binding to NrdR-boxes.</text>
</comment>
<protein>
    <recommendedName>
        <fullName evidence="7">Transcriptional repressor NrdR</fullName>
    </recommendedName>
</protein>
<dbReference type="GO" id="GO:0045892">
    <property type="term" value="P:negative regulation of DNA-templated transcription"/>
    <property type="evidence" value="ECO:0007669"/>
    <property type="project" value="UniProtKB-UniRule"/>
</dbReference>
<keyword evidence="7" id="KW-0479">Metal-binding</keyword>
<dbReference type="AlphaFoldDB" id="A0A2W5UN94"/>
<reference evidence="9 10" key="1">
    <citation type="submission" date="2017-08" db="EMBL/GenBank/DDBJ databases">
        <title>Infants hospitalized years apart are colonized by the same room-sourced microbial strains.</title>
        <authorList>
            <person name="Brooks B."/>
            <person name="Olm M.R."/>
            <person name="Firek B.A."/>
            <person name="Baker R."/>
            <person name="Thomas B.C."/>
            <person name="Morowitz M.J."/>
            <person name="Banfield J.F."/>
        </authorList>
    </citation>
    <scope>NUCLEOTIDE SEQUENCE [LARGE SCALE GENOMIC DNA]</scope>
    <source>
        <strain evidence="9">S2_003_000_R1_3</strain>
    </source>
</reference>
<evidence type="ECO:0000313" key="9">
    <source>
        <dbReference type="EMBL" id="PZR04754.1"/>
    </source>
</evidence>
<evidence type="ECO:0000256" key="3">
    <source>
        <dbReference type="ARBA" id="ARBA00022840"/>
    </source>
</evidence>
<dbReference type="Pfam" id="PF03477">
    <property type="entry name" value="ATP-cone"/>
    <property type="match status" value="1"/>
</dbReference>
<sequence>MFCPFCQHPQSRVIDSRTVENGFVTRRRRQCTKCHGRFTTVEKSVLLVEKRNGVTEDFSKDKLIRGVRRACQGRNVSDDALKLLAQEVEIDLRAQGGSRVNSNDVGLAVLEPLRKLDEVAYMRFASVYKSFSSMEDFEREITEFKARRSQ</sequence>
<evidence type="ECO:0000256" key="4">
    <source>
        <dbReference type="ARBA" id="ARBA00023015"/>
    </source>
</evidence>
<keyword evidence="1 7" id="KW-0678">Repressor</keyword>
<dbReference type="NCBIfam" id="TIGR00244">
    <property type="entry name" value="transcriptional regulator NrdR"/>
    <property type="match status" value="1"/>
</dbReference>
<evidence type="ECO:0000256" key="1">
    <source>
        <dbReference type="ARBA" id="ARBA00022491"/>
    </source>
</evidence>
<dbReference type="InterPro" id="IPR003796">
    <property type="entry name" value="RNR_NrdR-like"/>
</dbReference>
<feature type="zinc finger region" evidence="7">
    <location>
        <begin position="3"/>
        <end position="34"/>
    </location>
</feature>
<dbReference type="Proteomes" id="UP000249432">
    <property type="component" value="Unassembled WGS sequence"/>
</dbReference>
<keyword evidence="5 7" id="KW-0238">DNA-binding</keyword>
<dbReference type="Pfam" id="PF22811">
    <property type="entry name" value="Zn_ribbon_NrdR"/>
    <property type="match status" value="1"/>
</dbReference>
<gene>
    <name evidence="7" type="primary">nrdR</name>
    <name evidence="9" type="ORF">DI525_06150</name>
</gene>
<keyword evidence="7" id="KW-0862">Zinc</keyword>
<evidence type="ECO:0000256" key="6">
    <source>
        <dbReference type="ARBA" id="ARBA00023163"/>
    </source>
</evidence>
<dbReference type="GO" id="GO:0005524">
    <property type="term" value="F:ATP binding"/>
    <property type="evidence" value="ECO:0007669"/>
    <property type="project" value="UniProtKB-UniRule"/>
</dbReference>
<feature type="domain" description="ATP-cone" evidence="8">
    <location>
        <begin position="46"/>
        <end position="136"/>
    </location>
</feature>
<dbReference type="PANTHER" id="PTHR30455:SF2">
    <property type="entry name" value="TRANSCRIPTIONAL REPRESSOR NRDR"/>
    <property type="match status" value="1"/>
</dbReference>
<dbReference type="RefSeq" id="WP_303734877.1">
    <property type="nucleotide sequence ID" value="NZ_CAKZHK010000009.1"/>
</dbReference>
<keyword evidence="4 7" id="KW-0805">Transcription regulation</keyword>
<dbReference type="GO" id="GO:0003677">
    <property type="term" value="F:DNA binding"/>
    <property type="evidence" value="ECO:0007669"/>
    <property type="project" value="UniProtKB-KW"/>
</dbReference>
<keyword evidence="3 7" id="KW-0067">ATP-binding</keyword>
<name>A0A2W5UN94_9CORY</name>
<dbReference type="HAMAP" id="MF_00440">
    <property type="entry name" value="NrdR"/>
    <property type="match status" value="1"/>
</dbReference>